<reference evidence="2" key="1">
    <citation type="submission" date="2022-11" db="EMBL/GenBank/DDBJ databases">
        <title>Biodiversity and phylogenetic relationships of bacteria.</title>
        <authorList>
            <person name="Machado R.A.R."/>
            <person name="Bhat A."/>
            <person name="Loulou A."/>
            <person name="Kallel S."/>
        </authorList>
    </citation>
    <scope>NUCLEOTIDE SEQUENCE</scope>
    <source>
        <strain evidence="2">K-TC2</strain>
    </source>
</reference>
<dbReference type="InterPro" id="IPR007497">
    <property type="entry name" value="SIMPL/DUF541"/>
</dbReference>
<dbReference type="Gene3D" id="3.30.110.170">
    <property type="entry name" value="Protein of unknown function (DUF541), domain 1"/>
    <property type="match status" value="1"/>
</dbReference>
<dbReference type="Pfam" id="PF04402">
    <property type="entry name" value="SIMPL"/>
    <property type="match status" value="1"/>
</dbReference>
<dbReference type="Gene3D" id="3.30.70.2970">
    <property type="entry name" value="Protein of unknown function (DUF541), domain 2"/>
    <property type="match status" value="1"/>
</dbReference>
<dbReference type="AlphaFoldDB" id="A0A9X3E164"/>
<dbReference type="InterPro" id="IPR052022">
    <property type="entry name" value="26kDa_periplasmic_antigen"/>
</dbReference>
<dbReference type="PANTHER" id="PTHR34387:SF1">
    <property type="entry name" value="PERIPLASMIC IMMUNOGENIC PROTEIN"/>
    <property type="match status" value="1"/>
</dbReference>
<dbReference type="EMBL" id="JAPKNK010000003">
    <property type="protein sequence ID" value="MCX5569670.1"/>
    <property type="molecule type" value="Genomic_DNA"/>
</dbReference>
<keyword evidence="3" id="KW-1185">Reference proteome</keyword>
<dbReference type="RefSeq" id="WP_266338630.1">
    <property type="nucleotide sequence ID" value="NZ_JAPKNK010000003.1"/>
</dbReference>
<dbReference type="PANTHER" id="PTHR34387">
    <property type="entry name" value="SLR1258 PROTEIN"/>
    <property type="match status" value="1"/>
</dbReference>
<dbReference type="Proteomes" id="UP001144805">
    <property type="component" value="Unassembled WGS sequence"/>
</dbReference>
<organism evidence="2 3">
    <name type="scientific">Kaistia nematophila</name>
    <dbReference type="NCBI Taxonomy" id="2994654"/>
    <lineage>
        <taxon>Bacteria</taxon>
        <taxon>Pseudomonadati</taxon>
        <taxon>Pseudomonadota</taxon>
        <taxon>Alphaproteobacteria</taxon>
        <taxon>Hyphomicrobiales</taxon>
        <taxon>Kaistiaceae</taxon>
        <taxon>Kaistia</taxon>
    </lineage>
</organism>
<proteinExistence type="predicted"/>
<sequence length="245" mass="25130">MHNTKRTGFLRTAILASTLQAAFAAPALAQSAPQPPTLTVFADGSATAAPDIAIVTLGVVSEAATAKDALAANATDMNAVISAITGAGIATKDIATSGLSVNPVYSDPSKDPNGQARVTGYRVQNQVTVKIRDLAKSGPLLDQVVSAGANRVTGIDFDIDQATSLRDAAMKAAITEARRRAELMAEAAGVKLGPIQSIQTSDGGGVPIFRAQMAMKADASTPVMGGEQQITANATIVYQIEPLKK</sequence>
<accession>A0A9X3E164</accession>
<dbReference type="GO" id="GO:0006974">
    <property type="term" value="P:DNA damage response"/>
    <property type="evidence" value="ECO:0007669"/>
    <property type="project" value="TreeGrafter"/>
</dbReference>
<feature type="signal peptide" evidence="1">
    <location>
        <begin position="1"/>
        <end position="29"/>
    </location>
</feature>
<keyword evidence="1" id="KW-0732">Signal</keyword>
<gene>
    <name evidence="2" type="ORF">OSH07_10750</name>
</gene>
<evidence type="ECO:0000313" key="3">
    <source>
        <dbReference type="Proteomes" id="UP001144805"/>
    </source>
</evidence>
<name>A0A9X3E164_9HYPH</name>
<feature type="chain" id="PRO_5040976283" evidence="1">
    <location>
        <begin position="30"/>
        <end position="245"/>
    </location>
</feature>
<comment type="caution">
    <text evidence="2">The sequence shown here is derived from an EMBL/GenBank/DDBJ whole genome shotgun (WGS) entry which is preliminary data.</text>
</comment>
<evidence type="ECO:0000313" key="2">
    <source>
        <dbReference type="EMBL" id="MCX5569670.1"/>
    </source>
</evidence>
<protein>
    <submittedName>
        <fullName evidence="2">SIMPL domain-containing protein</fullName>
    </submittedName>
</protein>
<evidence type="ECO:0000256" key="1">
    <source>
        <dbReference type="SAM" id="SignalP"/>
    </source>
</evidence>